<sequence length="363" mass="38521">MRMPTTSAASRPSRRPIRKFASTGVVQNDQDGRCGKAYLTGRTLLRSAYAVQMNDVERVLFVHAHPDDESISPGGTVASLLASVSSVTALTTARPSDPAREAALAEALSSLGVSDHRWLGDAGARWADEAPRRYEETGPASLVAAPFGEVAADVATVIEAVRPQVVLSYNEWGGQGHPDYLRTHQAARRAAEVLRVPFFAIEPAGSAERFRRIRPPARESTAWRDQTLFTKISAVFFSLLLGAAGGLLMTAIHQSSVLVGDVQVPWGLVLAILSAVALIAGLRITFDTRVLPAVAAAGFLGAMSFISSPTAGGSVVVPDNVWGLIWTIAPVAVTFVVLAWPRLRPRASTKIGTVPAVKGSSIQ</sequence>
<dbReference type="Proteomes" id="UP000294194">
    <property type="component" value="Unassembled WGS sequence"/>
</dbReference>
<dbReference type="GO" id="GO:0016811">
    <property type="term" value="F:hydrolase activity, acting on carbon-nitrogen (but not peptide) bonds, in linear amides"/>
    <property type="evidence" value="ECO:0007669"/>
    <property type="project" value="TreeGrafter"/>
</dbReference>
<protein>
    <recommendedName>
        <fullName evidence="5">PIG-L family deacetylase</fullName>
    </recommendedName>
</protein>
<dbReference type="Gene3D" id="3.40.50.10320">
    <property type="entry name" value="LmbE-like"/>
    <property type="match status" value="1"/>
</dbReference>
<dbReference type="InterPro" id="IPR024078">
    <property type="entry name" value="LmbE-like_dom_sf"/>
</dbReference>
<feature type="transmembrane region" description="Helical" evidence="2">
    <location>
        <begin position="290"/>
        <end position="309"/>
    </location>
</feature>
<dbReference type="PANTHER" id="PTHR12993">
    <property type="entry name" value="N-ACETYLGLUCOSAMINYL-PHOSPHATIDYLINOSITOL DE-N-ACETYLASE-RELATED"/>
    <property type="match status" value="1"/>
</dbReference>
<dbReference type="SUPFAM" id="SSF102588">
    <property type="entry name" value="LmbE-like"/>
    <property type="match status" value="1"/>
</dbReference>
<reference evidence="4" key="1">
    <citation type="submission" date="2019-02" db="EMBL/GenBank/DDBJ databases">
        <title>Glaciihabitans arcticus sp. nov., a psychrotolerant bacterium isolated from polar soil.</title>
        <authorList>
            <person name="Dahal R.H."/>
        </authorList>
    </citation>
    <scope>NUCLEOTIDE SEQUENCE [LARGE SCALE GENOMIC DNA]</scope>
    <source>
        <strain evidence="4">RP-3-7</strain>
    </source>
</reference>
<evidence type="ECO:0000256" key="1">
    <source>
        <dbReference type="ARBA" id="ARBA00022833"/>
    </source>
</evidence>
<evidence type="ECO:0000313" key="4">
    <source>
        <dbReference type="Proteomes" id="UP000294194"/>
    </source>
</evidence>
<organism evidence="3 4">
    <name type="scientific">Glaciihabitans arcticus</name>
    <dbReference type="NCBI Taxonomy" id="2668039"/>
    <lineage>
        <taxon>Bacteria</taxon>
        <taxon>Bacillati</taxon>
        <taxon>Actinomycetota</taxon>
        <taxon>Actinomycetes</taxon>
        <taxon>Micrococcales</taxon>
        <taxon>Microbacteriaceae</taxon>
        <taxon>Glaciihabitans</taxon>
    </lineage>
</organism>
<feature type="transmembrane region" description="Helical" evidence="2">
    <location>
        <begin position="228"/>
        <end position="252"/>
    </location>
</feature>
<keyword evidence="4" id="KW-1185">Reference proteome</keyword>
<proteinExistence type="predicted"/>
<comment type="caution">
    <text evidence="3">The sequence shown here is derived from an EMBL/GenBank/DDBJ whole genome shotgun (WGS) entry which is preliminary data.</text>
</comment>
<evidence type="ECO:0000256" key="2">
    <source>
        <dbReference type="SAM" id="Phobius"/>
    </source>
</evidence>
<keyword evidence="2" id="KW-0472">Membrane</keyword>
<evidence type="ECO:0008006" key="5">
    <source>
        <dbReference type="Google" id="ProtNLM"/>
    </source>
</evidence>
<dbReference type="GO" id="GO:0016137">
    <property type="term" value="P:glycoside metabolic process"/>
    <property type="evidence" value="ECO:0007669"/>
    <property type="project" value="UniProtKB-ARBA"/>
</dbReference>
<dbReference type="AlphaFoldDB" id="A0A4Q9GRR7"/>
<dbReference type="InterPro" id="IPR003737">
    <property type="entry name" value="GlcNAc_PI_deacetylase-related"/>
</dbReference>
<name>A0A4Q9GRR7_9MICO</name>
<gene>
    <name evidence="3" type="ORF">EYE40_07990</name>
</gene>
<dbReference type="Pfam" id="PF02585">
    <property type="entry name" value="PIG-L"/>
    <property type="match status" value="1"/>
</dbReference>
<dbReference type="PANTHER" id="PTHR12993:SF26">
    <property type="entry name" value="1D-MYO-INOSITOL 2-ACETAMIDO-2-DEOXY-ALPHA-D-GLUCOPYRANOSIDE DEACETYLASE"/>
    <property type="match status" value="1"/>
</dbReference>
<keyword evidence="2" id="KW-0812">Transmembrane</keyword>
<accession>A0A4Q9GRR7</accession>
<dbReference type="EMBL" id="SISG01000001">
    <property type="protein sequence ID" value="TBN57341.1"/>
    <property type="molecule type" value="Genomic_DNA"/>
</dbReference>
<evidence type="ECO:0000313" key="3">
    <source>
        <dbReference type="EMBL" id="TBN57341.1"/>
    </source>
</evidence>
<feature type="transmembrane region" description="Helical" evidence="2">
    <location>
        <begin position="321"/>
        <end position="340"/>
    </location>
</feature>
<keyword evidence="1" id="KW-0862">Zinc</keyword>
<keyword evidence="2" id="KW-1133">Transmembrane helix</keyword>
<feature type="transmembrane region" description="Helical" evidence="2">
    <location>
        <begin position="264"/>
        <end position="283"/>
    </location>
</feature>